<name>A0A0L0VLU0_9BASI</name>
<feature type="region of interest" description="Disordered" evidence="1">
    <location>
        <begin position="478"/>
        <end position="499"/>
    </location>
</feature>
<organism evidence="2 3">
    <name type="scientific">Puccinia striiformis f. sp. tritici PST-78</name>
    <dbReference type="NCBI Taxonomy" id="1165861"/>
    <lineage>
        <taxon>Eukaryota</taxon>
        <taxon>Fungi</taxon>
        <taxon>Dikarya</taxon>
        <taxon>Basidiomycota</taxon>
        <taxon>Pucciniomycotina</taxon>
        <taxon>Pucciniomycetes</taxon>
        <taxon>Pucciniales</taxon>
        <taxon>Pucciniaceae</taxon>
        <taxon>Puccinia</taxon>
    </lineage>
</organism>
<dbReference type="EMBL" id="AJIL01000039">
    <property type="protein sequence ID" value="KNF00187.1"/>
    <property type="molecule type" value="Genomic_DNA"/>
</dbReference>
<protein>
    <submittedName>
        <fullName evidence="2">Uncharacterized protein</fullName>
    </submittedName>
</protein>
<accession>A0A0L0VLU0</accession>
<evidence type="ECO:0000313" key="3">
    <source>
        <dbReference type="Proteomes" id="UP000054564"/>
    </source>
</evidence>
<evidence type="ECO:0000256" key="1">
    <source>
        <dbReference type="SAM" id="MobiDB-lite"/>
    </source>
</evidence>
<proteinExistence type="predicted"/>
<dbReference type="Proteomes" id="UP000054564">
    <property type="component" value="Unassembled WGS sequence"/>
</dbReference>
<dbReference type="AlphaFoldDB" id="A0A0L0VLU0"/>
<sequence length="819" mass="90728">MTTRESNKDPLLPLSDPEAIFWAANAERCRRIAAHAVETAINVPLPSTPTLQATTLPSRAVTPVPSVPTTSASFNELPSPFLQRHTMSNLTDSSQPSKDDMSMTDCLEAMMAIQQTTVLQFQASQAQALADREATSARMARLEEIAINTSIKTEPVDSCSSTFFTTTDVDHSDDKIRVVGGLLKEPNLLRFYANESTKYTGKPWEEFKVRLMIVAIPSDWETGIRKQVKYLKMQDSENFIEFSTRAGTLQSLLNFDTANSYGDFELAECVTFGLPREIQVKISDFRLLRQKLFDYSDFEDCVAGYFEYLPKRHNGEPGACRGQIDKKYTDIPASFVTPPKPTDYKPPKPWGPSPSNAGKATHPPAGQPPYRSSTVAGVEELPNQFTYDLAAVDAVQAVGLELPKDKDDSTLYPRLKAIFWAANAERCRRIAAHAVETAINIPLPSSPTLQATTLPSRAVTPVPSVPTTSASFNELPSPFLKRHTMSNPTDSSQPSKDDMSMTDCLEAMMAIQQTTVLQFQASQAQALADREATSARMARLEEIAINTSIKTEPGTGPAKPLGNRVDFQKFRFADGPSFTVDSCSSTFFTTTDVDHSDDKIRVVGGLLKEPNLLRFYANESTKYTGKPWEEFKVRLMIVAIPSDWETGIRKQVKYLKMQDSENFIEFSTRAGTLQSLLNFDTANSYGDFELAECVTFGLPREIQVKISDFRLLRQKLFDYSDFEDCVAGYFEYLPKRHNGEPGACRGQIDKKYTDIPASFVTPPKPTDYKPPKPWGPSPSNAGKATHPPAGQPPYRSSTVAGVEELPNHFPYDSAAVDAV</sequence>
<feature type="region of interest" description="Disordered" evidence="1">
    <location>
        <begin position="331"/>
        <end position="371"/>
    </location>
</feature>
<feature type="region of interest" description="Disordered" evidence="1">
    <location>
        <begin position="759"/>
        <end position="799"/>
    </location>
</feature>
<reference evidence="3" key="1">
    <citation type="submission" date="2014-03" db="EMBL/GenBank/DDBJ databases">
        <title>The Genome Sequence of Puccinia striiformis f. sp. tritici PST-78.</title>
        <authorList>
            <consortium name="The Broad Institute Genome Sequencing Platform"/>
            <person name="Cuomo C."/>
            <person name="Hulbert S."/>
            <person name="Chen X."/>
            <person name="Walker B."/>
            <person name="Young S.K."/>
            <person name="Zeng Q."/>
            <person name="Gargeya S."/>
            <person name="Fitzgerald M."/>
            <person name="Haas B."/>
            <person name="Abouelleil A."/>
            <person name="Alvarado L."/>
            <person name="Arachchi H.M."/>
            <person name="Berlin A.M."/>
            <person name="Chapman S.B."/>
            <person name="Goldberg J."/>
            <person name="Griggs A."/>
            <person name="Gujja S."/>
            <person name="Hansen M."/>
            <person name="Howarth C."/>
            <person name="Imamovic A."/>
            <person name="Larimer J."/>
            <person name="McCowan C."/>
            <person name="Montmayeur A."/>
            <person name="Murphy C."/>
            <person name="Neiman D."/>
            <person name="Pearson M."/>
            <person name="Priest M."/>
            <person name="Roberts A."/>
            <person name="Saif S."/>
            <person name="Shea T."/>
            <person name="Sisk P."/>
            <person name="Sykes S."/>
            <person name="Wortman J."/>
            <person name="Nusbaum C."/>
            <person name="Birren B."/>
        </authorList>
    </citation>
    <scope>NUCLEOTIDE SEQUENCE [LARGE SCALE GENOMIC DNA]</scope>
    <source>
        <strain evidence="3">race PST-78</strain>
    </source>
</reference>
<keyword evidence="3" id="KW-1185">Reference proteome</keyword>
<feature type="compositionally biased region" description="Polar residues" evidence="1">
    <location>
        <begin position="485"/>
        <end position="494"/>
    </location>
</feature>
<comment type="caution">
    <text evidence="2">The sequence shown here is derived from an EMBL/GenBank/DDBJ whole genome shotgun (WGS) entry which is preliminary data.</text>
</comment>
<gene>
    <name evidence="2" type="ORF">PSTG_06597</name>
</gene>
<evidence type="ECO:0000313" key="2">
    <source>
        <dbReference type="EMBL" id="KNF00187.1"/>
    </source>
</evidence>